<feature type="compositionally biased region" description="Low complexity" evidence="1">
    <location>
        <begin position="41"/>
        <end position="51"/>
    </location>
</feature>
<dbReference type="EMBL" id="RJUK01000001">
    <property type="protein sequence ID" value="ROQ21501.1"/>
    <property type="molecule type" value="Genomic_DNA"/>
</dbReference>
<feature type="region of interest" description="Disordered" evidence="1">
    <location>
        <begin position="39"/>
        <end position="60"/>
    </location>
</feature>
<keyword evidence="2" id="KW-0732">Signal</keyword>
<dbReference type="InterPro" id="IPR005297">
    <property type="entry name" value="Lipoprotein_repeat"/>
</dbReference>
<accession>A0A3N1P1S6</accession>
<keyword evidence="4" id="KW-1185">Reference proteome</keyword>
<reference evidence="3 4" key="1">
    <citation type="submission" date="2018-11" db="EMBL/GenBank/DDBJ databases">
        <title>Genomic Encyclopedia of Type Strains, Phase IV (KMG-IV): sequencing the most valuable type-strain genomes for metagenomic binning, comparative biology and taxonomic classification.</title>
        <authorList>
            <person name="Goeker M."/>
        </authorList>
    </citation>
    <scope>NUCLEOTIDE SEQUENCE [LARGE SCALE GENOMIC DNA]</scope>
    <source>
        <strain evidence="3 4">DSM 16974</strain>
    </source>
</reference>
<protein>
    <submittedName>
        <fullName evidence="3">Putative lipoprotein with Yx(FWY)xxD motif</fullName>
    </submittedName>
</protein>
<dbReference type="PANTHER" id="PTHR39335:SF1">
    <property type="entry name" value="BLL4220 PROTEIN"/>
    <property type="match status" value="1"/>
</dbReference>
<evidence type="ECO:0000256" key="2">
    <source>
        <dbReference type="SAM" id="SignalP"/>
    </source>
</evidence>
<feature type="signal peptide" evidence="2">
    <location>
        <begin position="1"/>
        <end position="24"/>
    </location>
</feature>
<sequence>MTVSNLFRLLIFWCAVTLTLTACGGGGGGYGDGNGNGNGNGYSSSSSSSNGTVDDPGPTPLQTTVTLIGGTYVADGNARVLYDDGGTFMEENRELDGMTLYTFDMDNPGESACNNVDCVEAWPPLLTTDDSVVEPPLSTVERDDGSTQWALRGEPLYFYAGDSQPGDINGEGVNDLWRVAVTEPARLSDEMSNTDEGRYFTATGEVAVGIPETDGETDVFVAEKQNRHGYTLYTFAMDPSGESVCNGQCLANWPPLLAEQNDVAEPPFSLIERAMDTEGATAMQWAYQGMPLYFFVGDTQAGDVNGAAIENWELARPLPWLIQDTSRGSAYVGAGLLLQATPDGMAEQTDAVAAHGMSLYTFDNDEPGVSNCADSCLDAWPALIAHDGAEAVAPFSLVERGSGEQQWALHGMPLYFFSGDSEPGDVSGDEVNDLWRLARIPPVAVNTHPDEGALFVAWGMLVDANGDPDNERHGFTLYTFSEDTDGQSNCTGSCLDVWPALYAPADARDFGDFSVIEHPEGGFQWRYQEEPLYFYAGDSAPGDANGDITDGFGTWFFATP</sequence>
<organism evidence="3 4">
    <name type="scientific">Marinimicrobium koreense</name>
    <dbReference type="NCBI Taxonomy" id="306545"/>
    <lineage>
        <taxon>Bacteria</taxon>
        <taxon>Pseudomonadati</taxon>
        <taxon>Pseudomonadota</taxon>
        <taxon>Gammaproteobacteria</taxon>
        <taxon>Cellvibrionales</taxon>
        <taxon>Cellvibrionaceae</taxon>
        <taxon>Marinimicrobium</taxon>
    </lineage>
</organism>
<gene>
    <name evidence="3" type="ORF">EDC38_2125</name>
</gene>
<evidence type="ECO:0000313" key="3">
    <source>
        <dbReference type="EMBL" id="ROQ21501.1"/>
    </source>
</evidence>
<dbReference type="Pfam" id="PF03640">
    <property type="entry name" value="Lipoprotein_15"/>
    <property type="match status" value="8"/>
</dbReference>
<name>A0A3N1P1S6_9GAMM</name>
<feature type="chain" id="PRO_5018147195" evidence="2">
    <location>
        <begin position="25"/>
        <end position="560"/>
    </location>
</feature>
<dbReference type="Proteomes" id="UP000273643">
    <property type="component" value="Unassembled WGS sequence"/>
</dbReference>
<evidence type="ECO:0000256" key="1">
    <source>
        <dbReference type="SAM" id="MobiDB-lite"/>
    </source>
</evidence>
<dbReference type="GO" id="GO:0043448">
    <property type="term" value="P:alkane catabolic process"/>
    <property type="evidence" value="ECO:0007669"/>
    <property type="project" value="TreeGrafter"/>
</dbReference>
<keyword evidence="3" id="KW-0449">Lipoprotein</keyword>
<comment type="caution">
    <text evidence="3">The sequence shown here is derived from an EMBL/GenBank/DDBJ whole genome shotgun (WGS) entry which is preliminary data.</text>
</comment>
<evidence type="ECO:0000313" key="4">
    <source>
        <dbReference type="Proteomes" id="UP000273643"/>
    </source>
</evidence>
<dbReference type="RefSeq" id="WP_123638484.1">
    <property type="nucleotide sequence ID" value="NZ_RJUK01000001.1"/>
</dbReference>
<dbReference type="AlphaFoldDB" id="A0A3N1P1S6"/>
<proteinExistence type="predicted"/>
<dbReference type="PANTHER" id="PTHR39335">
    <property type="entry name" value="BLL4220 PROTEIN"/>
    <property type="match status" value="1"/>
</dbReference>
<dbReference type="OrthoDB" id="9800666at2"/>